<keyword evidence="3" id="KW-1185">Reference proteome</keyword>
<feature type="region of interest" description="Disordered" evidence="1">
    <location>
        <begin position="95"/>
        <end position="120"/>
    </location>
</feature>
<proteinExistence type="predicted"/>
<feature type="compositionally biased region" description="Basic and acidic residues" evidence="1">
    <location>
        <begin position="1"/>
        <end position="19"/>
    </location>
</feature>
<dbReference type="AlphaFoldDB" id="A0A4Z2G5I6"/>
<evidence type="ECO:0000313" key="3">
    <source>
        <dbReference type="Proteomes" id="UP000314294"/>
    </source>
</evidence>
<sequence length="120" mass="13043">MRNLAEVKKSRTDSVEETYKGQNQGERAAQLGVTVVVVVPPPSPSMSLCRVQHENNLPQHVFLGITEGLQPFESLHALSWYKQITARTISGPVCQPGSGPKYEDDLPPVASSCPTLLSQS</sequence>
<dbReference type="Proteomes" id="UP000314294">
    <property type="component" value="Unassembled WGS sequence"/>
</dbReference>
<accession>A0A4Z2G5I6</accession>
<evidence type="ECO:0000313" key="2">
    <source>
        <dbReference type="EMBL" id="TNN48133.1"/>
    </source>
</evidence>
<dbReference type="EMBL" id="SRLO01000709">
    <property type="protein sequence ID" value="TNN48133.1"/>
    <property type="molecule type" value="Genomic_DNA"/>
</dbReference>
<protein>
    <submittedName>
        <fullName evidence="2">Uncharacterized protein</fullName>
    </submittedName>
</protein>
<reference evidence="2 3" key="1">
    <citation type="submission" date="2019-03" db="EMBL/GenBank/DDBJ databases">
        <title>First draft genome of Liparis tanakae, snailfish: a comprehensive survey of snailfish specific genes.</title>
        <authorList>
            <person name="Kim W."/>
            <person name="Song I."/>
            <person name="Jeong J.-H."/>
            <person name="Kim D."/>
            <person name="Kim S."/>
            <person name="Ryu S."/>
            <person name="Song J.Y."/>
            <person name="Lee S.K."/>
        </authorList>
    </citation>
    <scope>NUCLEOTIDE SEQUENCE [LARGE SCALE GENOMIC DNA]</scope>
    <source>
        <tissue evidence="2">Muscle</tissue>
    </source>
</reference>
<evidence type="ECO:0000256" key="1">
    <source>
        <dbReference type="SAM" id="MobiDB-lite"/>
    </source>
</evidence>
<gene>
    <name evidence="2" type="ORF">EYF80_041651</name>
</gene>
<name>A0A4Z2G5I6_9TELE</name>
<organism evidence="2 3">
    <name type="scientific">Liparis tanakae</name>
    <name type="common">Tanaka's snailfish</name>
    <dbReference type="NCBI Taxonomy" id="230148"/>
    <lineage>
        <taxon>Eukaryota</taxon>
        <taxon>Metazoa</taxon>
        <taxon>Chordata</taxon>
        <taxon>Craniata</taxon>
        <taxon>Vertebrata</taxon>
        <taxon>Euteleostomi</taxon>
        <taxon>Actinopterygii</taxon>
        <taxon>Neopterygii</taxon>
        <taxon>Teleostei</taxon>
        <taxon>Neoteleostei</taxon>
        <taxon>Acanthomorphata</taxon>
        <taxon>Eupercaria</taxon>
        <taxon>Perciformes</taxon>
        <taxon>Cottioidei</taxon>
        <taxon>Cottales</taxon>
        <taxon>Liparidae</taxon>
        <taxon>Liparis</taxon>
    </lineage>
</organism>
<comment type="caution">
    <text evidence="2">The sequence shown here is derived from an EMBL/GenBank/DDBJ whole genome shotgun (WGS) entry which is preliminary data.</text>
</comment>
<feature type="region of interest" description="Disordered" evidence="1">
    <location>
        <begin position="1"/>
        <end position="23"/>
    </location>
</feature>